<dbReference type="EMBL" id="KB311953">
    <property type="protein sequence ID" value="ELT88159.1"/>
    <property type="molecule type" value="Genomic_DNA"/>
</dbReference>
<feature type="region of interest" description="Disordered" evidence="2">
    <location>
        <begin position="636"/>
        <end position="665"/>
    </location>
</feature>
<dbReference type="InterPro" id="IPR019384">
    <property type="entry name" value="FHIP"/>
</dbReference>
<organism evidence="4">
    <name type="scientific">Capitella teleta</name>
    <name type="common">Polychaete worm</name>
    <dbReference type="NCBI Taxonomy" id="283909"/>
    <lineage>
        <taxon>Eukaryota</taxon>
        <taxon>Metazoa</taxon>
        <taxon>Spiralia</taxon>
        <taxon>Lophotrochozoa</taxon>
        <taxon>Annelida</taxon>
        <taxon>Polychaeta</taxon>
        <taxon>Sedentaria</taxon>
        <taxon>Scolecida</taxon>
        <taxon>Capitellidae</taxon>
        <taxon>Capitella</taxon>
    </lineage>
</organism>
<dbReference type="AlphaFoldDB" id="R7TAZ2"/>
<dbReference type="Pfam" id="PF19311">
    <property type="entry name" value="KELAA"/>
    <property type="match status" value="1"/>
</dbReference>
<name>R7TAZ2_CAPTE</name>
<dbReference type="HOGENOM" id="CLU_007807_0_0_1"/>
<dbReference type="InterPro" id="IPR045668">
    <property type="entry name" value="FHIP_KELAA_motif"/>
</dbReference>
<evidence type="ECO:0000259" key="3">
    <source>
        <dbReference type="Pfam" id="PF19314"/>
    </source>
</evidence>
<comment type="similarity">
    <text evidence="1">Belongs to the FHIP family.</text>
</comment>
<feature type="compositionally biased region" description="Polar residues" evidence="2">
    <location>
        <begin position="838"/>
        <end position="851"/>
    </location>
</feature>
<evidence type="ECO:0000256" key="1">
    <source>
        <dbReference type="ARBA" id="ARBA00024336"/>
    </source>
</evidence>
<feature type="region of interest" description="Disordered" evidence="2">
    <location>
        <begin position="1"/>
        <end position="45"/>
    </location>
</feature>
<dbReference type="EMBL" id="AMQN01003479">
    <property type="status" value="NOT_ANNOTATED_CDS"/>
    <property type="molecule type" value="Genomic_DNA"/>
</dbReference>
<evidence type="ECO:0000313" key="5">
    <source>
        <dbReference type="EnsemblMetazoa" id="CapteP183880"/>
    </source>
</evidence>
<dbReference type="Proteomes" id="UP000014760">
    <property type="component" value="Unassembled WGS sequence"/>
</dbReference>
<dbReference type="InterPro" id="IPR045669">
    <property type="entry name" value="FHIP_C"/>
</dbReference>
<reference evidence="6" key="1">
    <citation type="submission" date="2012-12" db="EMBL/GenBank/DDBJ databases">
        <authorList>
            <person name="Hellsten U."/>
            <person name="Grimwood J."/>
            <person name="Chapman J.A."/>
            <person name="Shapiro H."/>
            <person name="Aerts A."/>
            <person name="Otillar R.P."/>
            <person name="Terry A.Y."/>
            <person name="Boore J.L."/>
            <person name="Simakov O."/>
            <person name="Marletaz F."/>
            <person name="Cho S.-J."/>
            <person name="Edsinger-Gonzales E."/>
            <person name="Havlak P."/>
            <person name="Kuo D.-H."/>
            <person name="Larsson T."/>
            <person name="Lv J."/>
            <person name="Arendt D."/>
            <person name="Savage R."/>
            <person name="Osoegawa K."/>
            <person name="de Jong P."/>
            <person name="Lindberg D.R."/>
            <person name="Seaver E.C."/>
            <person name="Weisblat D.A."/>
            <person name="Putnam N.H."/>
            <person name="Grigoriev I.V."/>
            <person name="Rokhsar D.S."/>
        </authorList>
    </citation>
    <scope>NUCLEOTIDE SEQUENCE</scope>
    <source>
        <strain evidence="6">I ESC-2004</strain>
    </source>
</reference>
<evidence type="ECO:0000313" key="6">
    <source>
        <dbReference type="Proteomes" id="UP000014760"/>
    </source>
</evidence>
<dbReference type="PANTHER" id="PTHR21705:SF11">
    <property type="entry name" value="FHIP FAMILY PROTEIN CG3558"/>
    <property type="match status" value="1"/>
</dbReference>
<dbReference type="OrthoDB" id="6287422at2759"/>
<feature type="compositionally biased region" description="Polar residues" evidence="2">
    <location>
        <begin position="9"/>
        <end position="22"/>
    </location>
</feature>
<evidence type="ECO:0000313" key="4">
    <source>
        <dbReference type="EMBL" id="ELT88159.1"/>
    </source>
</evidence>
<dbReference type="STRING" id="283909.R7TAZ2"/>
<feature type="region of interest" description="Disordered" evidence="2">
    <location>
        <begin position="597"/>
        <end position="622"/>
    </location>
</feature>
<accession>R7TAZ2</accession>
<reference evidence="4 6" key="2">
    <citation type="journal article" date="2013" name="Nature">
        <title>Insights into bilaterian evolution from three spiralian genomes.</title>
        <authorList>
            <person name="Simakov O."/>
            <person name="Marletaz F."/>
            <person name="Cho S.J."/>
            <person name="Edsinger-Gonzales E."/>
            <person name="Havlak P."/>
            <person name="Hellsten U."/>
            <person name="Kuo D.H."/>
            <person name="Larsson T."/>
            <person name="Lv J."/>
            <person name="Arendt D."/>
            <person name="Savage R."/>
            <person name="Osoegawa K."/>
            <person name="de Jong P."/>
            <person name="Grimwood J."/>
            <person name="Chapman J.A."/>
            <person name="Shapiro H."/>
            <person name="Aerts A."/>
            <person name="Otillar R.P."/>
            <person name="Terry A.Y."/>
            <person name="Boore J.L."/>
            <person name="Grigoriev I.V."/>
            <person name="Lindberg D.R."/>
            <person name="Seaver E.C."/>
            <person name="Weisblat D.A."/>
            <person name="Putnam N.H."/>
            <person name="Rokhsar D.S."/>
        </authorList>
    </citation>
    <scope>NUCLEOTIDE SEQUENCE</scope>
    <source>
        <strain evidence="4 6">I ESC-2004</strain>
    </source>
</reference>
<proteinExistence type="inferred from homology"/>
<dbReference type="PANTHER" id="PTHR21705">
    <property type="entry name" value="RAI16 PROTEIN-RELATED"/>
    <property type="match status" value="1"/>
</dbReference>
<dbReference type="Pfam" id="PF19314">
    <property type="entry name" value="DUF5917"/>
    <property type="match status" value="1"/>
</dbReference>
<dbReference type="OMA" id="WADSSPM"/>
<evidence type="ECO:0000256" key="2">
    <source>
        <dbReference type="SAM" id="MobiDB-lite"/>
    </source>
</evidence>
<gene>
    <name evidence="4" type="ORF">CAPTEDRAFT_183880</name>
</gene>
<reference evidence="5" key="3">
    <citation type="submission" date="2015-06" db="UniProtKB">
        <authorList>
            <consortium name="EnsemblMetazoa"/>
        </authorList>
    </citation>
    <scope>IDENTIFICATION</scope>
</reference>
<dbReference type="FunCoup" id="R7TAZ2">
    <property type="interactions" value="55"/>
</dbReference>
<dbReference type="Pfam" id="PF10257">
    <property type="entry name" value="RAI16-like"/>
    <property type="match status" value="1"/>
</dbReference>
<protein>
    <recommendedName>
        <fullName evidence="3">FHF complex subunit HOOK-interacting protein C-terminal domain-containing protein</fullName>
    </recommendedName>
</protein>
<dbReference type="EnsemblMetazoa" id="CapteT183880">
    <property type="protein sequence ID" value="CapteP183880"/>
    <property type="gene ID" value="CapteG183880"/>
</dbReference>
<feature type="region of interest" description="Disordered" evidence="2">
    <location>
        <begin position="519"/>
        <end position="538"/>
    </location>
</feature>
<feature type="domain" description="FHF complex subunit HOOK-interacting protein C-terminal" evidence="3">
    <location>
        <begin position="730"/>
        <end position="820"/>
    </location>
</feature>
<sequence>MSLFKRFTNKQSSANVPSTNGHSDTDPSSRPVPPSPLVRPRSNTDPDTCLEVYKSHWMRALCIINGQNSPARNSSAARQQAEELEAVMRYVDQMNILLIEEDSLEGGQGPILEYLLTEDILNSLVAWGLSLPPTSPDAPQRIKLYLLKIYELLISQSRQSMMLHKPVIRPLFNLVSTCSEDNKTKLNVAIETRLILILHQLCVCVTQNKQILELLFNATADHGSSGFLMFSLLIPYTHREGAIGQQARDALLLIMSLSYSHDDIGVYIAEQSHFCPVLATGLSGLYSSLPRKMSYPSDDWYQLTNAEVNEMPDLTMFLNSLEFCNAVVQVAHPLVRDKLLNFIHNGFLVPVLGPALHQTSVEEVIAATAYTELFLRRVTEPALMRTFLTFILTETFDEKNILESLIERINSNSRLCMVTLSLFQTLIDLNCEDVMFQLVFKYLIPCTHVMVSQRKAVRDVDLYGRAAEKLLSLTPTCCLIHRDDDAADYLSKAFDSINNACKSVSLPHRPNTSMLMSVEAPSPAPLPPSLLPTSTEPKRRFSSMDQLRYESHYLEYLRVAQCKIEHCAQSCACWQHAYDGEDPSPDTSLSAIALLQPEKEQEEEVTPEEGKTPPEQSMEQSLSEMDELLTRVQFPPSSNPPSIALPSSSPVGSPEANVASPVTSSEGLKPSMLTSLSSSMLNISAASAPNIGSPCDVFPFQHESIGLTPWTEYCFCIFGIFIYFDVWIAGPFLTTLLHKLECLMQNSLYVNLLLTGLMCRLACFSQPLLRSFLLNHSLVFQPSVKSLVQVLSSVKHKVDAYAFTIKDFDQLLSKARRFLAWREDVYLHGNDFSRPRSDSSVSLPPNAQQNQPKERKRGSAIGDFLFGRKNARPQVAPATRLQLLGDNKGFRYLNLRGGRSDAVDPMEAVRTKNAVYCALVLEEFLKELSAVAQQHSVLAD</sequence>
<feature type="region of interest" description="Disordered" evidence="2">
    <location>
        <begin position="834"/>
        <end position="857"/>
    </location>
</feature>
<keyword evidence="6" id="KW-1185">Reference proteome</keyword>